<comment type="caution">
    <text evidence="2">The sequence shown here is derived from an EMBL/GenBank/DDBJ whole genome shotgun (WGS) entry which is preliminary data.</text>
</comment>
<dbReference type="Proteomes" id="UP000775547">
    <property type="component" value="Unassembled WGS sequence"/>
</dbReference>
<name>A0A9P7KCJ2_9AGAR</name>
<accession>A0A9P7KCJ2</accession>
<evidence type="ECO:0000313" key="3">
    <source>
        <dbReference type="Proteomes" id="UP000775547"/>
    </source>
</evidence>
<feature type="region of interest" description="Disordered" evidence="1">
    <location>
        <begin position="248"/>
        <end position="281"/>
    </location>
</feature>
<sequence>MTTYSAFFSSGLLAPHHASYAGYGHLNTDSYTDYDGPSPATSSSPLPDSDIESERDRDITPTPDASSPSTFSSGSHTTSTTIQPQPRLRRRRSSLKVGTSPMNSIRSPTRNAGAALQLQMHLPNPARSRSGSLSTTAQTDLYGNIGMGNVASEGTSLVGRMRSGSVGAVLRPRRGVRRLASVPAPAPPPTAPLPAIPALLLSPAAQGWLGPHSAPLNGSFHQTCVPFITSNTVMNNAEMRPPLVTRLSSESVTRATQPARGRERSFSLSNGLTIDEEMKEN</sequence>
<gene>
    <name evidence="2" type="ORF">DXG03_009345</name>
</gene>
<dbReference type="OrthoDB" id="3062963at2759"/>
<evidence type="ECO:0000256" key="1">
    <source>
        <dbReference type="SAM" id="MobiDB-lite"/>
    </source>
</evidence>
<dbReference type="EMBL" id="JABCKV010000089">
    <property type="protein sequence ID" value="KAG5643935.1"/>
    <property type="molecule type" value="Genomic_DNA"/>
</dbReference>
<reference evidence="2" key="1">
    <citation type="submission" date="2020-07" db="EMBL/GenBank/DDBJ databases">
        <authorList>
            <person name="Nieuwenhuis M."/>
            <person name="Van De Peppel L.J.J."/>
        </authorList>
    </citation>
    <scope>NUCLEOTIDE SEQUENCE</scope>
    <source>
        <strain evidence="2">AP01</strain>
        <tissue evidence="2">Mycelium</tissue>
    </source>
</reference>
<evidence type="ECO:0000313" key="2">
    <source>
        <dbReference type="EMBL" id="KAG5643935.1"/>
    </source>
</evidence>
<keyword evidence="3" id="KW-1185">Reference proteome</keyword>
<reference evidence="2" key="2">
    <citation type="submission" date="2021-10" db="EMBL/GenBank/DDBJ databases">
        <title>Phylogenomics reveals ancestral predisposition of the termite-cultivated fungus Termitomyces towards a domesticated lifestyle.</title>
        <authorList>
            <person name="Auxier B."/>
            <person name="Grum-Grzhimaylo A."/>
            <person name="Cardenas M.E."/>
            <person name="Lodge J.D."/>
            <person name="Laessoe T."/>
            <person name="Pedersen O."/>
            <person name="Smith M.E."/>
            <person name="Kuyper T.W."/>
            <person name="Franco-Molano E.A."/>
            <person name="Baroni T.J."/>
            <person name="Aanen D.K."/>
        </authorList>
    </citation>
    <scope>NUCLEOTIDE SEQUENCE</scope>
    <source>
        <strain evidence="2">AP01</strain>
        <tissue evidence="2">Mycelium</tissue>
    </source>
</reference>
<proteinExistence type="predicted"/>
<organism evidence="2 3">
    <name type="scientific">Asterophora parasitica</name>
    <dbReference type="NCBI Taxonomy" id="117018"/>
    <lineage>
        <taxon>Eukaryota</taxon>
        <taxon>Fungi</taxon>
        <taxon>Dikarya</taxon>
        <taxon>Basidiomycota</taxon>
        <taxon>Agaricomycotina</taxon>
        <taxon>Agaricomycetes</taxon>
        <taxon>Agaricomycetidae</taxon>
        <taxon>Agaricales</taxon>
        <taxon>Tricholomatineae</taxon>
        <taxon>Lyophyllaceae</taxon>
        <taxon>Asterophora</taxon>
    </lineage>
</organism>
<dbReference type="AlphaFoldDB" id="A0A9P7KCJ2"/>
<protein>
    <submittedName>
        <fullName evidence="2">Uncharacterized protein</fullName>
    </submittedName>
</protein>
<feature type="region of interest" description="Disordered" evidence="1">
    <location>
        <begin position="32"/>
        <end position="108"/>
    </location>
</feature>
<feature type="compositionally biased region" description="Low complexity" evidence="1">
    <location>
        <begin position="60"/>
        <end position="86"/>
    </location>
</feature>
<feature type="compositionally biased region" description="Polar residues" evidence="1">
    <location>
        <begin position="96"/>
        <end position="108"/>
    </location>
</feature>